<evidence type="ECO:0000256" key="2">
    <source>
        <dbReference type="ARBA" id="ARBA00022692"/>
    </source>
</evidence>
<dbReference type="PANTHER" id="PTHR46923">
    <property type="entry name" value="CATION CHANNEL SPERM-ASSOCIATED PROTEIN 2"/>
    <property type="match status" value="1"/>
</dbReference>
<keyword evidence="2 5" id="KW-0812">Transmembrane</keyword>
<feature type="transmembrane region" description="Helical" evidence="5">
    <location>
        <begin position="228"/>
        <end position="249"/>
    </location>
</feature>
<evidence type="ECO:0000256" key="3">
    <source>
        <dbReference type="ARBA" id="ARBA00022989"/>
    </source>
</evidence>
<evidence type="ECO:0000256" key="4">
    <source>
        <dbReference type="ARBA" id="ARBA00023136"/>
    </source>
</evidence>
<dbReference type="Proteomes" id="UP000752171">
    <property type="component" value="Unassembled WGS sequence"/>
</dbReference>
<organism evidence="7 8">
    <name type="scientific">Astyanax mexicanus</name>
    <name type="common">Blind cave fish</name>
    <name type="synonym">Astyanax fasciatus mexicanus</name>
    <dbReference type="NCBI Taxonomy" id="7994"/>
    <lineage>
        <taxon>Eukaryota</taxon>
        <taxon>Metazoa</taxon>
        <taxon>Chordata</taxon>
        <taxon>Craniata</taxon>
        <taxon>Vertebrata</taxon>
        <taxon>Euteleostomi</taxon>
        <taxon>Actinopterygii</taxon>
        <taxon>Neopterygii</taxon>
        <taxon>Teleostei</taxon>
        <taxon>Ostariophysi</taxon>
        <taxon>Characiformes</taxon>
        <taxon>Characoidei</taxon>
        <taxon>Acestrorhamphidae</taxon>
        <taxon>Acestrorhamphinae</taxon>
        <taxon>Astyanax</taxon>
    </lineage>
</organism>
<feature type="transmembrane region" description="Helical" evidence="5">
    <location>
        <begin position="156"/>
        <end position="176"/>
    </location>
</feature>
<keyword evidence="4 5" id="KW-0472">Membrane</keyword>
<name>A0A8T2LV94_ASTMX</name>
<dbReference type="AlphaFoldDB" id="A0A8T2LV94"/>
<evidence type="ECO:0000256" key="1">
    <source>
        <dbReference type="ARBA" id="ARBA00004141"/>
    </source>
</evidence>
<evidence type="ECO:0000313" key="8">
    <source>
        <dbReference type="Proteomes" id="UP000752171"/>
    </source>
</evidence>
<evidence type="ECO:0000259" key="6">
    <source>
        <dbReference type="Pfam" id="PF00520"/>
    </source>
</evidence>
<dbReference type="PANTHER" id="PTHR46923:SF1">
    <property type="entry name" value="CATION CHANNEL SPERM-ASSOCIATED PROTEIN 2"/>
    <property type="match status" value="1"/>
</dbReference>
<dbReference type="Gene3D" id="1.10.287.70">
    <property type="match status" value="1"/>
</dbReference>
<accession>A0A8T2LV94</accession>
<dbReference type="GO" id="GO:0005227">
    <property type="term" value="F:calcium-activated cation channel activity"/>
    <property type="evidence" value="ECO:0007669"/>
    <property type="project" value="InterPro"/>
</dbReference>
<dbReference type="GO" id="GO:0048240">
    <property type="term" value="P:sperm capacitation"/>
    <property type="evidence" value="ECO:0007669"/>
    <property type="project" value="TreeGrafter"/>
</dbReference>
<dbReference type="InterPro" id="IPR005821">
    <property type="entry name" value="Ion_trans_dom"/>
</dbReference>
<dbReference type="Gene3D" id="1.20.120.350">
    <property type="entry name" value="Voltage-gated potassium channels. Chain C"/>
    <property type="match status" value="1"/>
</dbReference>
<dbReference type="GO" id="GO:0030317">
    <property type="term" value="P:flagellated sperm motility"/>
    <property type="evidence" value="ECO:0007669"/>
    <property type="project" value="InterPro"/>
</dbReference>
<feature type="transmembrane region" description="Helical" evidence="5">
    <location>
        <begin position="60"/>
        <end position="79"/>
    </location>
</feature>
<dbReference type="InterPro" id="IPR027359">
    <property type="entry name" value="Volt_channel_dom_sf"/>
</dbReference>
<comment type="caution">
    <text evidence="7">The sequence shown here is derived from an EMBL/GenBank/DDBJ whole genome shotgun (WGS) entry which is preliminary data.</text>
</comment>
<dbReference type="GO" id="GO:0009566">
    <property type="term" value="P:fertilization"/>
    <property type="evidence" value="ECO:0007669"/>
    <property type="project" value="TreeGrafter"/>
</dbReference>
<evidence type="ECO:0000313" key="7">
    <source>
        <dbReference type="EMBL" id="KAG9273256.1"/>
    </source>
</evidence>
<dbReference type="InterPro" id="IPR028747">
    <property type="entry name" value="CatSper2"/>
</dbReference>
<feature type="transmembrane region" description="Helical" evidence="5">
    <location>
        <begin position="21"/>
        <end position="40"/>
    </location>
</feature>
<comment type="subcellular location">
    <subcellularLocation>
        <location evidence="1">Membrane</location>
        <topology evidence="1">Multi-pass membrane protein</topology>
    </subcellularLocation>
</comment>
<dbReference type="GO" id="GO:0036128">
    <property type="term" value="C:CatSper complex"/>
    <property type="evidence" value="ECO:0007669"/>
    <property type="project" value="InterPro"/>
</dbReference>
<dbReference type="SUPFAM" id="SSF81324">
    <property type="entry name" value="Voltage-gated potassium channels"/>
    <property type="match status" value="1"/>
</dbReference>
<feature type="transmembrane region" description="Helical" evidence="5">
    <location>
        <begin position="196"/>
        <end position="216"/>
    </location>
</feature>
<proteinExistence type="predicted"/>
<dbReference type="EMBL" id="JAICCE010000009">
    <property type="protein sequence ID" value="KAG9273256.1"/>
    <property type="molecule type" value="Genomic_DNA"/>
</dbReference>
<reference evidence="7 8" key="1">
    <citation type="submission" date="2021-07" db="EMBL/GenBank/DDBJ databases">
        <authorList>
            <person name="Imarazene B."/>
            <person name="Zahm M."/>
            <person name="Klopp C."/>
            <person name="Cabau C."/>
            <person name="Beille S."/>
            <person name="Jouanno E."/>
            <person name="Castinel A."/>
            <person name="Lluch J."/>
            <person name="Gil L."/>
            <person name="Kuchtly C."/>
            <person name="Lopez Roques C."/>
            <person name="Donnadieu C."/>
            <person name="Parrinello H."/>
            <person name="Journot L."/>
            <person name="Du K."/>
            <person name="Schartl M."/>
            <person name="Retaux S."/>
            <person name="Guiguen Y."/>
        </authorList>
    </citation>
    <scope>NUCLEOTIDE SEQUENCE [LARGE SCALE GENOMIC DNA]</scope>
    <source>
        <strain evidence="7">Pach_M1</strain>
        <tissue evidence="7">Testis</tissue>
    </source>
</reference>
<feature type="domain" description="Ion transport" evidence="6">
    <location>
        <begin position="20"/>
        <end position="263"/>
    </location>
</feature>
<sequence>MKNHLPKNMRDFAHRILESKFFLNFMTFMILVNVIVLVVLSEISKKTDPTSQKITLALNVVDWGITAACILELILRWVEDFWGFWKRKWDLFDFTITVMSILPEIIGVLTEKDNTSGILMILRQLQILRVLKFIIRIKALRLTAMIIMQSLKGAMAPFLLIIVCGYLNAVVGIVLFEKYTNSDVEDLIYKNNFKNLGNAVATLFILFTGDNWHALMRDTWKVPELSNTAIIIFIIIWDILAGFMLKMVFTADVVNNIEYSRRELNKDMEQIKQLKEGEVLKEQRMSSSSTEDEDIAWDAYKLKMLQEISGQEVQQLVWPKSHLMRYLEVMEELHECQEERERMQKLEVISESAQLLRCSFRKTTWPGLLHDIFI</sequence>
<dbReference type="Pfam" id="PF00520">
    <property type="entry name" value="Ion_trans"/>
    <property type="match status" value="1"/>
</dbReference>
<protein>
    <submittedName>
        <fullName evidence="7">Cation channel sperm-associated protein 2</fullName>
    </submittedName>
</protein>
<gene>
    <name evidence="7" type="primary">CATSPER2</name>
    <name evidence="7" type="ORF">AMEX_G12366</name>
</gene>
<keyword evidence="3 5" id="KW-1133">Transmembrane helix</keyword>
<feature type="transmembrane region" description="Helical" evidence="5">
    <location>
        <begin position="91"/>
        <end position="110"/>
    </location>
</feature>
<evidence type="ECO:0000256" key="5">
    <source>
        <dbReference type="SAM" id="Phobius"/>
    </source>
</evidence>